<accession>A0ABD0K2U7</accession>
<comment type="caution">
    <text evidence="1">The sequence shown here is derived from an EMBL/GenBank/DDBJ whole genome shotgun (WGS) entry which is preliminary data.</text>
</comment>
<gene>
    <name evidence="1" type="ORF">BaRGS_00027613</name>
</gene>
<dbReference type="AlphaFoldDB" id="A0ABD0K2U7"/>
<protein>
    <submittedName>
        <fullName evidence="1">Uncharacterized protein</fullName>
    </submittedName>
</protein>
<proteinExistence type="predicted"/>
<sequence length="101" mass="11067">MPLASILTQKNTGFYRGVSAGAKTLTEEKASLSGKLFSFGTTNWPESANRRTTEIIFIPLLPNTILGQICWKIQFSQAHFCTSSSHRVARRPASGLCGEFS</sequence>
<name>A0ABD0K2U7_9CAEN</name>
<dbReference type="Proteomes" id="UP001519460">
    <property type="component" value="Unassembled WGS sequence"/>
</dbReference>
<organism evidence="1 2">
    <name type="scientific">Batillaria attramentaria</name>
    <dbReference type="NCBI Taxonomy" id="370345"/>
    <lineage>
        <taxon>Eukaryota</taxon>
        <taxon>Metazoa</taxon>
        <taxon>Spiralia</taxon>
        <taxon>Lophotrochozoa</taxon>
        <taxon>Mollusca</taxon>
        <taxon>Gastropoda</taxon>
        <taxon>Caenogastropoda</taxon>
        <taxon>Sorbeoconcha</taxon>
        <taxon>Cerithioidea</taxon>
        <taxon>Batillariidae</taxon>
        <taxon>Batillaria</taxon>
    </lineage>
</organism>
<evidence type="ECO:0000313" key="1">
    <source>
        <dbReference type="EMBL" id="KAK7481180.1"/>
    </source>
</evidence>
<reference evidence="1 2" key="1">
    <citation type="journal article" date="2023" name="Sci. Data">
        <title>Genome assembly of the Korean intertidal mud-creeper Batillaria attramentaria.</title>
        <authorList>
            <person name="Patra A.K."/>
            <person name="Ho P.T."/>
            <person name="Jun S."/>
            <person name="Lee S.J."/>
            <person name="Kim Y."/>
            <person name="Won Y.J."/>
        </authorList>
    </citation>
    <scope>NUCLEOTIDE SEQUENCE [LARGE SCALE GENOMIC DNA]</scope>
    <source>
        <strain evidence="1">Wonlab-2016</strain>
    </source>
</reference>
<keyword evidence="2" id="KW-1185">Reference proteome</keyword>
<dbReference type="EMBL" id="JACVVK020000266">
    <property type="protein sequence ID" value="KAK7481180.1"/>
    <property type="molecule type" value="Genomic_DNA"/>
</dbReference>
<evidence type="ECO:0000313" key="2">
    <source>
        <dbReference type="Proteomes" id="UP001519460"/>
    </source>
</evidence>